<organism evidence="3 4">
    <name type="scientific">Hibiscus sabdariffa</name>
    <name type="common">roselle</name>
    <dbReference type="NCBI Taxonomy" id="183260"/>
    <lineage>
        <taxon>Eukaryota</taxon>
        <taxon>Viridiplantae</taxon>
        <taxon>Streptophyta</taxon>
        <taxon>Embryophyta</taxon>
        <taxon>Tracheophyta</taxon>
        <taxon>Spermatophyta</taxon>
        <taxon>Magnoliopsida</taxon>
        <taxon>eudicotyledons</taxon>
        <taxon>Gunneridae</taxon>
        <taxon>Pentapetalae</taxon>
        <taxon>rosids</taxon>
        <taxon>malvids</taxon>
        <taxon>Malvales</taxon>
        <taxon>Malvaceae</taxon>
        <taxon>Malvoideae</taxon>
        <taxon>Hibiscus</taxon>
    </lineage>
</organism>
<feature type="chain" id="PRO_5045752063" evidence="2">
    <location>
        <begin position="24"/>
        <end position="106"/>
    </location>
</feature>
<dbReference type="EMBL" id="JBBPBN010000019">
    <property type="protein sequence ID" value="KAK9018036.1"/>
    <property type="molecule type" value="Genomic_DNA"/>
</dbReference>
<keyword evidence="4" id="KW-1185">Reference proteome</keyword>
<feature type="compositionally biased region" description="Pro residues" evidence="1">
    <location>
        <begin position="84"/>
        <end position="94"/>
    </location>
</feature>
<feature type="region of interest" description="Disordered" evidence="1">
    <location>
        <begin position="77"/>
        <end position="106"/>
    </location>
</feature>
<feature type="signal peptide" evidence="2">
    <location>
        <begin position="1"/>
        <end position="23"/>
    </location>
</feature>
<protein>
    <submittedName>
        <fullName evidence="3">Uncharacterized protein</fullName>
    </submittedName>
</protein>
<proteinExistence type="predicted"/>
<dbReference type="Proteomes" id="UP001396334">
    <property type="component" value="Unassembled WGS sequence"/>
</dbReference>
<feature type="compositionally biased region" description="Polar residues" evidence="1">
    <location>
        <begin position="96"/>
        <end position="106"/>
    </location>
</feature>
<evidence type="ECO:0000313" key="3">
    <source>
        <dbReference type="EMBL" id="KAK9018036.1"/>
    </source>
</evidence>
<comment type="caution">
    <text evidence="3">The sequence shown here is derived from an EMBL/GenBank/DDBJ whole genome shotgun (WGS) entry which is preliminary data.</text>
</comment>
<accession>A0ABR2RZ23</accession>
<evidence type="ECO:0000256" key="2">
    <source>
        <dbReference type="SAM" id="SignalP"/>
    </source>
</evidence>
<sequence>MGDNNRRRRLLLAVLITMAAVVSDNCYHAVVASPEKTKNSTIEECFLFEVDLGSNNVGLAQNVFSFHVLSGTATCGRGRSGPCTPTPNPCPRKPQPCNNKSFNRNC</sequence>
<gene>
    <name evidence="3" type="ORF">V6N11_001025</name>
</gene>
<evidence type="ECO:0000313" key="4">
    <source>
        <dbReference type="Proteomes" id="UP001396334"/>
    </source>
</evidence>
<name>A0ABR2RZ23_9ROSI</name>
<evidence type="ECO:0000256" key="1">
    <source>
        <dbReference type="SAM" id="MobiDB-lite"/>
    </source>
</evidence>
<keyword evidence="2" id="KW-0732">Signal</keyword>
<reference evidence="3 4" key="1">
    <citation type="journal article" date="2024" name="G3 (Bethesda)">
        <title>Genome assembly of Hibiscus sabdariffa L. provides insights into metabolisms of medicinal natural products.</title>
        <authorList>
            <person name="Kim T."/>
        </authorList>
    </citation>
    <scope>NUCLEOTIDE SEQUENCE [LARGE SCALE GENOMIC DNA]</scope>
    <source>
        <strain evidence="3">TK-2024</strain>
        <tissue evidence="3">Old leaves</tissue>
    </source>
</reference>